<feature type="compositionally biased region" description="Basic and acidic residues" evidence="1">
    <location>
        <begin position="141"/>
        <end position="152"/>
    </location>
</feature>
<dbReference type="Pfam" id="PF07332">
    <property type="entry name" value="Phage_holin_3_6"/>
    <property type="match status" value="1"/>
</dbReference>
<accession>A0ABV4QVG0</accession>
<evidence type="ECO:0000313" key="3">
    <source>
        <dbReference type="EMBL" id="MFA1553905.1"/>
    </source>
</evidence>
<keyword evidence="2" id="KW-1133">Transmembrane helix</keyword>
<proteinExistence type="predicted"/>
<sequence length="158" mass="16965">MSEELPGERMEDKSLGELVALASGNISDLVRAEMTLAKMELKADAKKAALSSVMLTIAAVMGGLVVILLSIMFALLLAELGLRPWFAFLVVAIVYVVLAGILMLLAKRFMKRIEGAKRTRKTLKDDFSALRHRGGSGDDGSGARKSVERGSGKSELTV</sequence>
<feature type="transmembrane region" description="Helical" evidence="2">
    <location>
        <begin position="48"/>
        <end position="78"/>
    </location>
</feature>
<feature type="transmembrane region" description="Helical" evidence="2">
    <location>
        <begin position="84"/>
        <end position="105"/>
    </location>
</feature>
<dbReference type="InterPro" id="IPR009937">
    <property type="entry name" value="Phage_holin_3_6"/>
</dbReference>
<evidence type="ECO:0000256" key="1">
    <source>
        <dbReference type="SAM" id="MobiDB-lite"/>
    </source>
</evidence>
<gene>
    <name evidence="3" type="ORF">SM436_09400</name>
</gene>
<name>A0ABV4QVG0_9ACTN</name>
<reference evidence="3 4" key="1">
    <citation type="submission" date="2023-11" db="EMBL/GenBank/DDBJ databases">
        <title>Actinomadura monticuli sp. nov., isolated from volcanic ash.</title>
        <authorList>
            <person name="Lee S.D."/>
            <person name="Yang H."/>
            <person name="Kim I.S."/>
        </authorList>
    </citation>
    <scope>NUCLEOTIDE SEQUENCE [LARGE SCALE GENOMIC DNA]</scope>
    <source>
        <strain evidence="3 4">DSM 45346</strain>
    </source>
</reference>
<feature type="region of interest" description="Disordered" evidence="1">
    <location>
        <begin position="126"/>
        <end position="158"/>
    </location>
</feature>
<evidence type="ECO:0000313" key="4">
    <source>
        <dbReference type="Proteomes" id="UP001569904"/>
    </source>
</evidence>
<dbReference type="Proteomes" id="UP001569904">
    <property type="component" value="Unassembled WGS sequence"/>
</dbReference>
<dbReference type="EMBL" id="JAXCEH010000004">
    <property type="protein sequence ID" value="MFA1553905.1"/>
    <property type="molecule type" value="Genomic_DNA"/>
</dbReference>
<keyword evidence="2" id="KW-0472">Membrane</keyword>
<protein>
    <submittedName>
        <fullName evidence="3">Phage holin family protein</fullName>
    </submittedName>
</protein>
<dbReference type="RefSeq" id="WP_371940296.1">
    <property type="nucleotide sequence ID" value="NZ_JAXCEH010000004.1"/>
</dbReference>
<keyword evidence="4" id="KW-1185">Reference proteome</keyword>
<evidence type="ECO:0000256" key="2">
    <source>
        <dbReference type="SAM" id="Phobius"/>
    </source>
</evidence>
<comment type="caution">
    <text evidence="3">The sequence shown here is derived from an EMBL/GenBank/DDBJ whole genome shotgun (WGS) entry which is preliminary data.</text>
</comment>
<keyword evidence="2" id="KW-0812">Transmembrane</keyword>
<organism evidence="3 4">
    <name type="scientific">Actinomadura chokoriensis</name>
    <dbReference type="NCBI Taxonomy" id="454156"/>
    <lineage>
        <taxon>Bacteria</taxon>
        <taxon>Bacillati</taxon>
        <taxon>Actinomycetota</taxon>
        <taxon>Actinomycetes</taxon>
        <taxon>Streptosporangiales</taxon>
        <taxon>Thermomonosporaceae</taxon>
        <taxon>Actinomadura</taxon>
    </lineage>
</organism>